<dbReference type="Proteomes" id="UP001175211">
    <property type="component" value="Unassembled WGS sequence"/>
</dbReference>
<dbReference type="PANTHER" id="PTHR24198">
    <property type="entry name" value="ANKYRIN REPEAT AND PROTEIN KINASE DOMAIN-CONTAINING PROTEIN"/>
    <property type="match status" value="1"/>
</dbReference>
<sequence length="502" mass="57048">FLLAHLHLESLADTINPWTLWVTLEKLPKDIWDTYDKTLKRVDHYGDCQKELAYHIFGWIAFAVEPLNVTELQHALAIQPNTEKLDPINVTGEDILTSVCARLVIIDSKGSFLNTLLDYTIQEYFTHWQCKLFPNIHEEITCTCLTYMSFDIFNSLEGFNGWNFEKKYPFLKYSSRNWTYHARACGPGTVEQEILTFLLTQAEAFAQQYLDDVLYDSIDREEMPHTAAWFSAYYGLVHVMAILMDQPGVNLQNETVLYIAVYTGYPNMVDMLLSPPCNMDVNQVAPESAGPFYGWTPLIAAVFKGHEEIIKKLLESGGMKALNKLSNSPYWSRAVTALSVAVQHNNTGVVKLLLSQPNIDTSIRFNNTPLIDAMLFNHDEIVRVLLEWGKDDPNALVTWDDGRNALHVTVGCDYTGNILWILLNSDQMDVNKTDLKGQTALHIATYLNNLEFVEVLLKHKDIDIMIKDNDSKSIYDIAVEMGYNKIAALLAEHRGKALGLHE</sequence>
<name>A0AA39MLA0_ARMTA</name>
<dbReference type="EMBL" id="JAUEPS010000091">
    <property type="protein sequence ID" value="KAK0439021.1"/>
    <property type="molecule type" value="Genomic_DNA"/>
</dbReference>
<dbReference type="SMART" id="SM00248">
    <property type="entry name" value="ANK"/>
    <property type="match status" value="7"/>
</dbReference>
<dbReference type="InterPro" id="IPR036770">
    <property type="entry name" value="Ankyrin_rpt-contain_sf"/>
</dbReference>
<evidence type="ECO:0000256" key="1">
    <source>
        <dbReference type="ARBA" id="ARBA00022737"/>
    </source>
</evidence>
<keyword evidence="1" id="KW-0677">Repeat</keyword>
<organism evidence="5 6">
    <name type="scientific">Armillaria tabescens</name>
    <name type="common">Ringless honey mushroom</name>
    <name type="synonym">Agaricus tabescens</name>
    <dbReference type="NCBI Taxonomy" id="1929756"/>
    <lineage>
        <taxon>Eukaryota</taxon>
        <taxon>Fungi</taxon>
        <taxon>Dikarya</taxon>
        <taxon>Basidiomycota</taxon>
        <taxon>Agaricomycotina</taxon>
        <taxon>Agaricomycetes</taxon>
        <taxon>Agaricomycetidae</taxon>
        <taxon>Agaricales</taxon>
        <taxon>Marasmiineae</taxon>
        <taxon>Physalacriaceae</taxon>
        <taxon>Desarmillaria</taxon>
    </lineage>
</organism>
<comment type="caution">
    <text evidence="5">The sequence shown here is derived from an EMBL/GenBank/DDBJ whole genome shotgun (WGS) entry which is preliminary data.</text>
</comment>
<evidence type="ECO:0000256" key="3">
    <source>
        <dbReference type="PROSITE-ProRule" id="PRU00023"/>
    </source>
</evidence>
<dbReference type="SUPFAM" id="SSF48403">
    <property type="entry name" value="Ankyrin repeat"/>
    <property type="match status" value="1"/>
</dbReference>
<dbReference type="Pfam" id="PF00023">
    <property type="entry name" value="Ank"/>
    <property type="match status" value="1"/>
</dbReference>
<accession>A0AA39MLA0</accession>
<evidence type="ECO:0000259" key="4">
    <source>
        <dbReference type="Pfam" id="PF22939"/>
    </source>
</evidence>
<keyword evidence="6" id="KW-1185">Reference proteome</keyword>
<evidence type="ECO:0000313" key="6">
    <source>
        <dbReference type="Proteomes" id="UP001175211"/>
    </source>
</evidence>
<dbReference type="AlphaFoldDB" id="A0AA39MLA0"/>
<proteinExistence type="predicted"/>
<dbReference type="Pfam" id="PF12796">
    <property type="entry name" value="Ank_2"/>
    <property type="match status" value="2"/>
</dbReference>
<feature type="non-terminal residue" evidence="5">
    <location>
        <position position="502"/>
    </location>
</feature>
<feature type="domain" description="GPI inositol-deacylase winged helix" evidence="4">
    <location>
        <begin position="49"/>
        <end position="126"/>
    </location>
</feature>
<dbReference type="Gene3D" id="1.25.40.20">
    <property type="entry name" value="Ankyrin repeat-containing domain"/>
    <property type="match status" value="1"/>
</dbReference>
<reference evidence="5" key="1">
    <citation type="submission" date="2023-06" db="EMBL/GenBank/DDBJ databases">
        <authorList>
            <consortium name="Lawrence Berkeley National Laboratory"/>
            <person name="Ahrendt S."/>
            <person name="Sahu N."/>
            <person name="Indic B."/>
            <person name="Wong-Bajracharya J."/>
            <person name="Merenyi Z."/>
            <person name="Ke H.-M."/>
            <person name="Monk M."/>
            <person name="Kocsube S."/>
            <person name="Drula E."/>
            <person name="Lipzen A."/>
            <person name="Balint B."/>
            <person name="Henrissat B."/>
            <person name="Andreopoulos B."/>
            <person name="Martin F.M."/>
            <person name="Harder C.B."/>
            <person name="Rigling D."/>
            <person name="Ford K.L."/>
            <person name="Foster G.D."/>
            <person name="Pangilinan J."/>
            <person name="Papanicolaou A."/>
            <person name="Barry K."/>
            <person name="LaButti K."/>
            <person name="Viragh M."/>
            <person name="Koriabine M."/>
            <person name="Yan M."/>
            <person name="Riley R."/>
            <person name="Champramary S."/>
            <person name="Plett K.L."/>
            <person name="Tsai I.J."/>
            <person name="Slot J."/>
            <person name="Sipos G."/>
            <person name="Plett J."/>
            <person name="Nagy L.G."/>
            <person name="Grigoriev I.V."/>
        </authorList>
    </citation>
    <scope>NUCLEOTIDE SEQUENCE</scope>
    <source>
        <strain evidence="5">CCBAS 213</strain>
    </source>
</reference>
<dbReference type="RefSeq" id="XP_060323091.1">
    <property type="nucleotide sequence ID" value="XM_060468165.1"/>
</dbReference>
<dbReference type="PANTHER" id="PTHR24198:SF165">
    <property type="entry name" value="ANKYRIN REPEAT-CONTAINING PROTEIN-RELATED"/>
    <property type="match status" value="1"/>
</dbReference>
<dbReference type="InterPro" id="IPR054471">
    <property type="entry name" value="GPIID_WHD"/>
</dbReference>
<dbReference type="InterPro" id="IPR002110">
    <property type="entry name" value="Ankyrin_rpt"/>
</dbReference>
<dbReference type="PROSITE" id="PS50297">
    <property type="entry name" value="ANK_REP_REGION"/>
    <property type="match status" value="2"/>
</dbReference>
<evidence type="ECO:0000256" key="2">
    <source>
        <dbReference type="ARBA" id="ARBA00023043"/>
    </source>
</evidence>
<dbReference type="GeneID" id="85351713"/>
<feature type="repeat" description="ANK" evidence="3">
    <location>
        <begin position="293"/>
        <end position="317"/>
    </location>
</feature>
<dbReference type="PROSITE" id="PS50088">
    <property type="entry name" value="ANK_REPEAT"/>
    <property type="match status" value="2"/>
</dbReference>
<evidence type="ECO:0000313" key="5">
    <source>
        <dbReference type="EMBL" id="KAK0439021.1"/>
    </source>
</evidence>
<dbReference type="Pfam" id="PF22939">
    <property type="entry name" value="WHD_GPIID"/>
    <property type="match status" value="1"/>
</dbReference>
<gene>
    <name evidence="5" type="ORF">EV420DRAFT_1279801</name>
</gene>
<keyword evidence="2 3" id="KW-0040">ANK repeat</keyword>
<feature type="repeat" description="ANK" evidence="3">
    <location>
        <begin position="436"/>
        <end position="459"/>
    </location>
</feature>
<protein>
    <submittedName>
        <fullName evidence="5">Ankyrin repeat-containing domain protein</fullName>
    </submittedName>
</protein>